<comment type="caution">
    <text evidence="2">The sequence shown here is derived from an EMBL/GenBank/DDBJ whole genome shotgun (WGS) entry which is preliminary data.</text>
</comment>
<proteinExistence type="predicted"/>
<reference evidence="2 3" key="1">
    <citation type="submission" date="2020-08" db="EMBL/GenBank/DDBJ databases">
        <title>Sequencing the genomes of 1000 actinobacteria strains.</title>
        <authorList>
            <person name="Klenk H.-P."/>
        </authorList>
    </citation>
    <scope>NUCLEOTIDE SEQUENCE [LARGE SCALE GENOMIC DNA]</scope>
    <source>
        <strain evidence="2 3">DSM 44320</strain>
    </source>
</reference>
<protein>
    <submittedName>
        <fullName evidence="2">Uncharacterized protein</fullName>
    </submittedName>
</protein>
<organism evidence="2 3">
    <name type="scientific">Nonomuraea dietziae</name>
    <dbReference type="NCBI Taxonomy" id="65515"/>
    <lineage>
        <taxon>Bacteria</taxon>
        <taxon>Bacillati</taxon>
        <taxon>Actinomycetota</taxon>
        <taxon>Actinomycetes</taxon>
        <taxon>Streptosporangiales</taxon>
        <taxon>Streptosporangiaceae</taxon>
        <taxon>Nonomuraea</taxon>
    </lineage>
</organism>
<dbReference type="Proteomes" id="UP000579945">
    <property type="component" value="Unassembled WGS sequence"/>
</dbReference>
<name>A0A7W5UYJ4_9ACTN</name>
<accession>A0A7W5UYJ4</accession>
<evidence type="ECO:0000256" key="1">
    <source>
        <dbReference type="SAM" id="MobiDB-lite"/>
    </source>
</evidence>
<dbReference type="EMBL" id="JACIBV010000001">
    <property type="protein sequence ID" value="MBB3727066.1"/>
    <property type="molecule type" value="Genomic_DNA"/>
</dbReference>
<evidence type="ECO:0000313" key="2">
    <source>
        <dbReference type="EMBL" id="MBB3727066.1"/>
    </source>
</evidence>
<feature type="region of interest" description="Disordered" evidence="1">
    <location>
        <begin position="15"/>
        <end position="45"/>
    </location>
</feature>
<evidence type="ECO:0000313" key="3">
    <source>
        <dbReference type="Proteomes" id="UP000579945"/>
    </source>
</evidence>
<keyword evidence="3" id="KW-1185">Reference proteome</keyword>
<dbReference type="AlphaFoldDB" id="A0A7W5UYJ4"/>
<sequence length="97" mass="10563">MLGCCALPSCEDRRTCAPSAEQHGGAPGRRGAYRRRAHSSSEHTLEDRIEAELALGADLDLLPELEAQWFLREPSADRCIPQKVTEAVKSCDIGSPT</sequence>
<gene>
    <name evidence="2" type="ORF">FHR33_002926</name>
</gene>